<feature type="transmembrane region" description="Helical" evidence="1">
    <location>
        <begin position="422"/>
        <end position="441"/>
    </location>
</feature>
<feature type="transmembrane region" description="Helical" evidence="1">
    <location>
        <begin position="516"/>
        <end position="533"/>
    </location>
</feature>
<feature type="transmembrane region" description="Helical" evidence="1">
    <location>
        <begin position="162"/>
        <end position="187"/>
    </location>
</feature>
<dbReference type="EMBL" id="VLKH01000004">
    <property type="protein sequence ID" value="TWH80568.1"/>
    <property type="molecule type" value="Genomic_DNA"/>
</dbReference>
<sequence length="538" mass="61890">MDISLRILDLFRFIFEKLGVDYLTMRAIVSTKLVLDRRRAPAMPRSNSENQSEKSYLQGYLFHLIFGIFLAAIIYIIKDNMLRMAYFAGAFFFMTTMYLVSDFSFVLLDTKDKNIIMTKPVESKTVSVSKFVHIFIYMVRLNIFLAGPSMVVFILSYGLAAAFIFVLEVIFMDLLIFIMTIFIYFAVLRFFDGELLRNIINTIQILLTVLLSIGYQVAVRMIDFTSIKSMNYNFSFRDYFNPVLWFGAPFEIIFSGGKASYLYVFSALLVVVPLISFVFYLKLSKVMEQLLLKLESGETERLKKHFIQELVGKILCRNTVQYQSFHFANAVLRSDRSLKLKIYPALSTGILLPVLMIFNMGIRGEKYQATGIEYLYLYFVIVAISSVVRLVNYSSAWKGSYVYISSGFERMEEVYRGVLKTILFRFMVPVEMLGAIIYIALFRNLFLFDIAVVFIAGIAALPLIGKVYICEYPFSRPLEESNQKESIDKMLLTILIAGAFAGLHALFRLIHNGTMIYAAVLVVFIPLFWKYVLPKSNK</sequence>
<keyword evidence="1" id="KW-0812">Transmembrane</keyword>
<feature type="transmembrane region" description="Helical" evidence="1">
    <location>
        <begin position="60"/>
        <end position="77"/>
    </location>
</feature>
<keyword evidence="1" id="KW-1133">Transmembrane helix</keyword>
<keyword evidence="3" id="KW-1185">Reference proteome</keyword>
<evidence type="ECO:0008006" key="4">
    <source>
        <dbReference type="Google" id="ProtNLM"/>
    </source>
</evidence>
<feature type="transmembrane region" description="Helical" evidence="1">
    <location>
        <begin position="490"/>
        <end position="510"/>
    </location>
</feature>
<feature type="transmembrane region" description="Helical" evidence="1">
    <location>
        <begin position="262"/>
        <end position="283"/>
    </location>
</feature>
<feature type="transmembrane region" description="Helical" evidence="1">
    <location>
        <begin position="134"/>
        <end position="155"/>
    </location>
</feature>
<evidence type="ECO:0000313" key="3">
    <source>
        <dbReference type="Proteomes" id="UP000315343"/>
    </source>
</evidence>
<evidence type="ECO:0000313" key="2">
    <source>
        <dbReference type="EMBL" id="TWH80568.1"/>
    </source>
</evidence>
<accession>A0A562JBG3</accession>
<dbReference type="RefSeq" id="WP_145082533.1">
    <property type="nucleotide sequence ID" value="NZ_VLKH01000004.1"/>
</dbReference>
<feature type="transmembrane region" description="Helical" evidence="1">
    <location>
        <begin position="199"/>
        <end position="218"/>
    </location>
</feature>
<feature type="transmembrane region" description="Helical" evidence="1">
    <location>
        <begin position="342"/>
        <end position="362"/>
    </location>
</feature>
<protein>
    <recommendedName>
        <fullName evidence="4">ABC-2 type transport system permease protein</fullName>
    </recommendedName>
</protein>
<name>A0A562JBG3_9FIRM</name>
<feature type="transmembrane region" description="Helical" evidence="1">
    <location>
        <begin position="447"/>
        <end position="469"/>
    </location>
</feature>
<comment type="caution">
    <text evidence="2">The sequence shown here is derived from an EMBL/GenBank/DDBJ whole genome shotgun (WGS) entry which is preliminary data.</text>
</comment>
<feature type="transmembrane region" description="Helical" evidence="1">
    <location>
        <begin position="84"/>
        <end position="108"/>
    </location>
</feature>
<keyword evidence="1" id="KW-0472">Membrane</keyword>
<organism evidence="2 3">
    <name type="scientific">Sedimentibacter saalensis</name>
    <dbReference type="NCBI Taxonomy" id="130788"/>
    <lineage>
        <taxon>Bacteria</taxon>
        <taxon>Bacillati</taxon>
        <taxon>Bacillota</taxon>
        <taxon>Tissierellia</taxon>
        <taxon>Sedimentibacter</taxon>
    </lineage>
</organism>
<evidence type="ECO:0000256" key="1">
    <source>
        <dbReference type="SAM" id="Phobius"/>
    </source>
</evidence>
<feature type="transmembrane region" description="Helical" evidence="1">
    <location>
        <begin position="374"/>
        <end position="391"/>
    </location>
</feature>
<proteinExistence type="predicted"/>
<reference evidence="2 3" key="1">
    <citation type="submission" date="2019-07" db="EMBL/GenBank/DDBJ databases">
        <title>Genomic Encyclopedia of Type Strains, Phase I: the one thousand microbial genomes (KMG-I) project.</title>
        <authorList>
            <person name="Kyrpides N."/>
        </authorList>
    </citation>
    <scope>NUCLEOTIDE SEQUENCE [LARGE SCALE GENOMIC DNA]</scope>
    <source>
        <strain evidence="2 3">DSM 13558</strain>
    </source>
</reference>
<dbReference type="OrthoDB" id="2659138at2"/>
<dbReference type="Proteomes" id="UP000315343">
    <property type="component" value="Unassembled WGS sequence"/>
</dbReference>
<dbReference type="AlphaFoldDB" id="A0A562JBG3"/>
<gene>
    <name evidence="2" type="ORF">LY60_01830</name>
</gene>